<dbReference type="Pfam" id="PF01590">
    <property type="entry name" value="GAF"/>
    <property type="match status" value="1"/>
</dbReference>
<evidence type="ECO:0000313" key="2">
    <source>
        <dbReference type="EMBL" id="MBB5066385.1"/>
    </source>
</evidence>
<dbReference type="Gene3D" id="3.30.450.40">
    <property type="match status" value="1"/>
</dbReference>
<dbReference type="Proteomes" id="UP000584867">
    <property type="component" value="Unassembled WGS sequence"/>
</dbReference>
<sequence length="163" mass="17628">MSTSGLTTEMLDLLSDIRQLAATAPTLEPLQQGIVTAITQRLPYYNWTGFYMLDPHDPETLVLGPFVGAPTTHVRIPVTEGICGAAVASGETVIVDDVHSDPRYLSCSIDTRSEIVVPIYVQGKVIGEIDIDSHDSAAFTNADRDFLEEAAQIVGAYIEQHPA</sequence>
<accession>A0A7W7ZUK5</accession>
<dbReference type="SMART" id="SM00065">
    <property type="entry name" value="GAF"/>
    <property type="match status" value="1"/>
</dbReference>
<evidence type="ECO:0000259" key="1">
    <source>
        <dbReference type="SMART" id="SM00065"/>
    </source>
</evidence>
<feature type="domain" description="GAF" evidence="1">
    <location>
        <begin position="26"/>
        <end position="161"/>
    </location>
</feature>
<comment type="caution">
    <text evidence="2">The sequence shown here is derived from an EMBL/GenBank/DDBJ whole genome shotgun (WGS) entry which is preliminary data.</text>
</comment>
<protein>
    <submittedName>
        <fullName evidence="2">GAF domain-containing protein</fullName>
    </submittedName>
</protein>
<name>A0A7W7ZUK5_9BACT</name>
<reference evidence="2 3" key="1">
    <citation type="submission" date="2020-08" db="EMBL/GenBank/DDBJ databases">
        <title>Genomic Encyclopedia of Type Strains, Phase IV (KMG-V): Genome sequencing to study the core and pangenomes of soil and plant-associated prokaryotes.</title>
        <authorList>
            <person name="Whitman W."/>
        </authorList>
    </citation>
    <scope>NUCLEOTIDE SEQUENCE [LARGE SCALE GENOMIC DNA]</scope>
    <source>
        <strain evidence="2 3">X5P3</strain>
    </source>
</reference>
<dbReference type="RefSeq" id="WP_184259910.1">
    <property type="nucleotide sequence ID" value="NZ_JACHIO010000027.1"/>
</dbReference>
<dbReference type="AlphaFoldDB" id="A0A7W7ZUK5"/>
<evidence type="ECO:0000313" key="3">
    <source>
        <dbReference type="Proteomes" id="UP000584867"/>
    </source>
</evidence>
<gene>
    <name evidence="2" type="ORF">HDF15_004762</name>
</gene>
<dbReference type="EMBL" id="JACHIO010000027">
    <property type="protein sequence ID" value="MBB5066385.1"/>
    <property type="molecule type" value="Genomic_DNA"/>
</dbReference>
<dbReference type="InterPro" id="IPR003018">
    <property type="entry name" value="GAF"/>
</dbReference>
<proteinExistence type="predicted"/>
<dbReference type="InterPro" id="IPR029016">
    <property type="entry name" value="GAF-like_dom_sf"/>
</dbReference>
<dbReference type="SUPFAM" id="SSF55781">
    <property type="entry name" value="GAF domain-like"/>
    <property type="match status" value="1"/>
</dbReference>
<organism evidence="2 3">
    <name type="scientific">Granulicella mallensis</name>
    <dbReference type="NCBI Taxonomy" id="940614"/>
    <lineage>
        <taxon>Bacteria</taxon>
        <taxon>Pseudomonadati</taxon>
        <taxon>Acidobacteriota</taxon>
        <taxon>Terriglobia</taxon>
        <taxon>Terriglobales</taxon>
        <taxon>Acidobacteriaceae</taxon>
        <taxon>Granulicella</taxon>
    </lineage>
</organism>